<sequence>MEYHCQIGFSGQTCQHHLHSKFLQIQNWPGQCCEALQYHSSARYHLSSYNLGLSLTKREDEQSKTGKGSLCFLIGDAPRKLCS</sequence>
<organism evidence="1 2">
    <name type="scientific">Halteria grandinella</name>
    <dbReference type="NCBI Taxonomy" id="5974"/>
    <lineage>
        <taxon>Eukaryota</taxon>
        <taxon>Sar</taxon>
        <taxon>Alveolata</taxon>
        <taxon>Ciliophora</taxon>
        <taxon>Intramacronucleata</taxon>
        <taxon>Spirotrichea</taxon>
        <taxon>Stichotrichia</taxon>
        <taxon>Sporadotrichida</taxon>
        <taxon>Halteriidae</taxon>
        <taxon>Halteria</taxon>
    </lineage>
</organism>
<evidence type="ECO:0000313" key="2">
    <source>
        <dbReference type="Proteomes" id="UP000785679"/>
    </source>
</evidence>
<protein>
    <submittedName>
        <fullName evidence="1">Uncharacterized protein</fullName>
    </submittedName>
</protein>
<dbReference type="EMBL" id="RRYP01005862">
    <property type="protein sequence ID" value="TNV81667.1"/>
    <property type="molecule type" value="Genomic_DNA"/>
</dbReference>
<dbReference type="Proteomes" id="UP000785679">
    <property type="component" value="Unassembled WGS sequence"/>
</dbReference>
<comment type="caution">
    <text evidence="1">The sequence shown here is derived from an EMBL/GenBank/DDBJ whole genome shotgun (WGS) entry which is preliminary data.</text>
</comment>
<gene>
    <name evidence="1" type="ORF">FGO68_gene6096</name>
</gene>
<proteinExistence type="predicted"/>
<name>A0A8J8NTG6_HALGN</name>
<dbReference type="AlphaFoldDB" id="A0A8J8NTG6"/>
<accession>A0A8J8NTG6</accession>
<evidence type="ECO:0000313" key="1">
    <source>
        <dbReference type="EMBL" id="TNV81667.1"/>
    </source>
</evidence>
<keyword evidence="2" id="KW-1185">Reference proteome</keyword>
<reference evidence="1" key="1">
    <citation type="submission" date="2019-06" db="EMBL/GenBank/DDBJ databases">
        <authorList>
            <person name="Zheng W."/>
        </authorList>
    </citation>
    <scope>NUCLEOTIDE SEQUENCE</scope>
    <source>
        <strain evidence="1">QDHG01</strain>
    </source>
</reference>